<sequence>MTQTGALIKQLVKTDFKLRYNSSVLGYAWSLLKPLLIFTILNFVFSKIFGVENPNYSLRLLTSIILWTFFSEGTTTGLHSIMNKAGILTKIKLPLWIVVFSSTIHIVITFVLNLIILGLFFVLYSFVPTLEDFLFFTIYSFCIYIIILGFSLAAAPLYVKYRDLHQIWEVLLLGGFYAAPIIYPMQLIPTEFHWLLQINPMTFILQHVQAVLFVDDFKFSIVPNFIYFGVLLLGFLTCIVIYRKYSQTILEEL</sequence>
<dbReference type="Proteomes" id="UP000754563">
    <property type="component" value="Unassembled WGS sequence"/>
</dbReference>
<evidence type="ECO:0000256" key="1">
    <source>
        <dbReference type="ARBA" id="ARBA00004429"/>
    </source>
</evidence>
<keyword evidence="7 9" id="KW-1133">Transmembrane helix</keyword>
<feature type="transmembrane region" description="Helical" evidence="9">
    <location>
        <begin position="64"/>
        <end position="82"/>
    </location>
</feature>
<protein>
    <recommendedName>
        <fullName evidence="9">Transport permease protein</fullName>
    </recommendedName>
</protein>
<evidence type="ECO:0000313" key="12">
    <source>
        <dbReference type="Proteomes" id="UP000754563"/>
    </source>
</evidence>
<evidence type="ECO:0000256" key="4">
    <source>
        <dbReference type="ARBA" id="ARBA00022475"/>
    </source>
</evidence>
<dbReference type="AlphaFoldDB" id="A0A955RKC0"/>
<gene>
    <name evidence="11" type="ORF">KC717_03210</name>
</gene>
<dbReference type="EMBL" id="JAGQLH010000032">
    <property type="protein sequence ID" value="MCA9385631.1"/>
    <property type="molecule type" value="Genomic_DNA"/>
</dbReference>
<evidence type="ECO:0000256" key="9">
    <source>
        <dbReference type="RuleBase" id="RU361157"/>
    </source>
</evidence>
<dbReference type="PROSITE" id="PS51012">
    <property type="entry name" value="ABC_TM2"/>
    <property type="match status" value="1"/>
</dbReference>
<keyword evidence="4 9" id="KW-1003">Cell membrane</keyword>
<dbReference type="GO" id="GO:0005886">
    <property type="term" value="C:plasma membrane"/>
    <property type="evidence" value="ECO:0007669"/>
    <property type="project" value="UniProtKB-SubCell"/>
</dbReference>
<comment type="caution">
    <text evidence="11">The sequence shown here is derived from an EMBL/GenBank/DDBJ whole genome shotgun (WGS) entry which is preliminary data.</text>
</comment>
<proteinExistence type="inferred from homology"/>
<evidence type="ECO:0000256" key="6">
    <source>
        <dbReference type="ARBA" id="ARBA00022692"/>
    </source>
</evidence>
<evidence type="ECO:0000259" key="10">
    <source>
        <dbReference type="PROSITE" id="PS51012"/>
    </source>
</evidence>
<comment type="subcellular location">
    <subcellularLocation>
        <location evidence="1">Cell inner membrane</location>
        <topology evidence="1">Multi-pass membrane protein</topology>
    </subcellularLocation>
    <subcellularLocation>
        <location evidence="9">Cell membrane</location>
        <topology evidence="9">Multi-pass membrane protein</topology>
    </subcellularLocation>
</comment>
<name>A0A955RKC0_9BACT</name>
<evidence type="ECO:0000256" key="8">
    <source>
        <dbReference type="ARBA" id="ARBA00023136"/>
    </source>
</evidence>
<comment type="similarity">
    <text evidence="2 9">Belongs to the ABC-2 integral membrane protein family.</text>
</comment>
<accession>A0A955RKC0</accession>
<dbReference type="PANTHER" id="PTHR30413">
    <property type="entry name" value="INNER MEMBRANE TRANSPORT PERMEASE"/>
    <property type="match status" value="1"/>
</dbReference>
<evidence type="ECO:0000256" key="3">
    <source>
        <dbReference type="ARBA" id="ARBA00022448"/>
    </source>
</evidence>
<keyword evidence="8 9" id="KW-0472">Membrane</keyword>
<reference evidence="11" key="1">
    <citation type="submission" date="2020-04" db="EMBL/GenBank/DDBJ databases">
        <authorList>
            <person name="Zhang T."/>
        </authorList>
    </citation>
    <scope>NUCLEOTIDE SEQUENCE</scope>
    <source>
        <strain evidence="11">HKST-UBA11</strain>
    </source>
</reference>
<keyword evidence="3 9" id="KW-0813">Transport</keyword>
<keyword evidence="6 9" id="KW-0812">Transmembrane</keyword>
<dbReference type="GO" id="GO:0015920">
    <property type="term" value="P:lipopolysaccharide transport"/>
    <property type="evidence" value="ECO:0007669"/>
    <property type="project" value="TreeGrafter"/>
</dbReference>
<feature type="domain" description="ABC transmembrane type-2" evidence="10">
    <location>
        <begin position="25"/>
        <end position="245"/>
    </location>
</feature>
<evidence type="ECO:0000256" key="5">
    <source>
        <dbReference type="ARBA" id="ARBA00022519"/>
    </source>
</evidence>
<feature type="transmembrane region" description="Helical" evidence="9">
    <location>
        <begin position="133"/>
        <end position="158"/>
    </location>
</feature>
<feature type="transmembrane region" description="Helical" evidence="9">
    <location>
        <begin position="94"/>
        <end position="127"/>
    </location>
</feature>
<dbReference type="Pfam" id="PF01061">
    <property type="entry name" value="ABC2_membrane"/>
    <property type="match status" value="1"/>
</dbReference>
<evidence type="ECO:0000256" key="7">
    <source>
        <dbReference type="ARBA" id="ARBA00022989"/>
    </source>
</evidence>
<dbReference type="GO" id="GO:0140359">
    <property type="term" value="F:ABC-type transporter activity"/>
    <property type="evidence" value="ECO:0007669"/>
    <property type="project" value="InterPro"/>
</dbReference>
<dbReference type="InterPro" id="IPR047817">
    <property type="entry name" value="ABC2_TM_bact-type"/>
</dbReference>
<feature type="transmembrane region" description="Helical" evidence="9">
    <location>
        <begin position="24"/>
        <end position="44"/>
    </location>
</feature>
<evidence type="ECO:0000256" key="2">
    <source>
        <dbReference type="ARBA" id="ARBA00007783"/>
    </source>
</evidence>
<reference evidence="11" key="2">
    <citation type="journal article" date="2021" name="Microbiome">
        <title>Successional dynamics and alternative stable states in a saline activated sludge microbial community over 9 years.</title>
        <authorList>
            <person name="Wang Y."/>
            <person name="Ye J."/>
            <person name="Ju F."/>
            <person name="Liu L."/>
            <person name="Boyd J.A."/>
            <person name="Deng Y."/>
            <person name="Parks D.H."/>
            <person name="Jiang X."/>
            <person name="Yin X."/>
            <person name="Woodcroft B.J."/>
            <person name="Tyson G.W."/>
            <person name="Hugenholtz P."/>
            <person name="Polz M.F."/>
            <person name="Zhang T."/>
        </authorList>
    </citation>
    <scope>NUCLEOTIDE SEQUENCE</scope>
    <source>
        <strain evidence="11">HKST-UBA11</strain>
    </source>
</reference>
<evidence type="ECO:0000313" key="11">
    <source>
        <dbReference type="EMBL" id="MCA9385631.1"/>
    </source>
</evidence>
<dbReference type="PANTHER" id="PTHR30413:SF8">
    <property type="entry name" value="TRANSPORT PERMEASE PROTEIN"/>
    <property type="match status" value="1"/>
</dbReference>
<keyword evidence="5" id="KW-0997">Cell inner membrane</keyword>
<feature type="transmembrane region" description="Helical" evidence="9">
    <location>
        <begin position="225"/>
        <end position="245"/>
    </location>
</feature>
<dbReference type="InterPro" id="IPR013525">
    <property type="entry name" value="ABC2_TM"/>
</dbReference>
<feature type="transmembrane region" description="Helical" evidence="9">
    <location>
        <begin position="170"/>
        <end position="188"/>
    </location>
</feature>
<organism evidence="11 12">
    <name type="scientific">Candidatus Dojkabacteria bacterium</name>
    <dbReference type="NCBI Taxonomy" id="2099670"/>
    <lineage>
        <taxon>Bacteria</taxon>
        <taxon>Candidatus Dojkabacteria</taxon>
    </lineage>
</organism>